<dbReference type="InterPro" id="IPR050130">
    <property type="entry name" value="ClpA_ClpB"/>
</dbReference>
<dbReference type="GO" id="GO:0005524">
    <property type="term" value="F:ATP binding"/>
    <property type="evidence" value="ECO:0007669"/>
    <property type="project" value="UniProtKB-KW"/>
</dbReference>
<reference evidence="4" key="1">
    <citation type="submission" date="2019-08" db="EMBL/GenBank/DDBJ databases">
        <authorList>
            <person name="Kucharzyk K."/>
            <person name="Murdoch R.W."/>
            <person name="Higgins S."/>
            <person name="Loffler F."/>
        </authorList>
    </citation>
    <scope>NUCLEOTIDE SEQUENCE</scope>
</reference>
<evidence type="ECO:0000259" key="3">
    <source>
        <dbReference type="SMART" id="SM01086"/>
    </source>
</evidence>
<dbReference type="Pfam" id="PF10431">
    <property type="entry name" value="ClpB_D2-small"/>
    <property type="match status" value="1"/>
</dbReference>
<sequence>MTSNIGSNLIRENFEKINQSNHDEIVEKTKNQVFELLKQNIRPEFLNRVDELIMFSPLNESQIENIVKLQLSNIQKLLSENSVHLEISEKAIKYIAHNGFDPQFGARPVKRAIQKLLLNDLSKDLLAGKVTNNTIIHVDVNEDGKLVFIN</sequence>
<dbReference type="EMBL" id="VSSQ01072666">
    <property type="protein sequence ID" value="MPN23995.1"/>
    <property type="molecule type" value="Genomic_DNA"/>
</dbReference>
<comment type="caution">
    <text evidence="4">The sequence shown here is derived from an EMBL/GenBank/DDBJ whole genome shotgun (WGS) entry which is preliminary data.</text>
</comment>
<dbReference type="FunFam" id="1.10.8.60:FF:000017">
    <property type="entry name" value="ATP-dependent chaperone ClpB"/>
    <property type="match status" value="1"/>
</dbReference>
<accession>A0A645GBI2</accession>
<dbReference type="SUPFAM" id="SSF52540">
    <property type="entry name" value="P-loop containing nucleoside triphosphate hydrolases"/>
    <property type="match status" value="1"/>
</dbReference>
<evidence type="ECO:0000313" key="4">
    <source>
        <dbReference type="EMBL" id="MPN23995.1"/>
    </source>
</evidence>
<protein>
    <submittedName>
        <fullName evidence="4">Chaperone protein ClpB</fullName>
    </submittedName>
</protein>
<name>A0A645GBI2_9ZZZZ</name>
<dbReference type="GO" id="GO:0016887">
    <property type="term" value="F:ATP hydrolysis activity"/>
    <property type="evidence" value="ECO:0007669"/>
    <property type="project" value="TreeGrafter"/>
</dbReference>
<dbReference type="AlphaFoldDB" id="A0A645GBI2"/>
<keyword evidence="2" id="KW-0067">ATP-binding</keyword>
<evidence type="ECO:0000256" key="1">
    <source>
        <dbReference type="ARBA" id="ARBA00022741"/>
    </source>
</evidence>
<gene>
    <name evidence="4" type="primary">clpB_31</name>
    <name evidence="4" type="ORF">SDC9_171388</name>
</gene>
<organism evidence="4">
    <name type="scientific">bioreactor metagenome</name>
    <dbReference type="NCBI Taxonomy" id="1076179"/>
    <lineage>
        <taxon>unclassified sequences</taxon>
        <taxon>metagenomes</taxon>
        <taxon>ecological metagenomes</taxon>
    </lineage>
</organism>
<dbReference type="Gene3D" id="3.40.50.300">
    <property type="entry name" value="P-loop containing nucleotide triphosphate hydrolases"/>
    <property type="match status" value="1"/>
</dbReference>
<keyword evidence="1" id="KW-0547">Nucleotide-binding</keyword>
<dbReference type="InterPro" id="IPR019489">
    <property type="entry name" value="Clp_ATPase_C"/>
</dbReference>
<proteinExistence type="predicted"/>
<dbReference type="GO" id="GO:0005737">
    <property type="term" value="C:cytoplasm"/>
    <property type="evidence" value="ECO:0007669"/>
    <property type="project" value="TreeGrafter"/>
</dbReference>
<dbReference type="Gene3D" id="1.10.8.60">
    <property type="match status" value="1"/>
</dbReference>
<dbReference type="GO" id="GO:0034605">
    <property type="term" value="P:cellular response to heat"/>
    <property type="evidence" value="ECO:0007669"/>
    <property type="project" value="TreeGrafter"/>
</dbReference>
<dbReference type="PANTHER" id="PTHR11638:SF18">
    <property type="entry name" value="HEAT SHOCK PROTEIN 104"/>
    <property type="match status" value="1"/>
</dbReference>
<feature type="domain" description="Clp ATPase C-terminal" evidence="3">
    <location>
        <begin position="58"/>
        <end position="148"/>
    </location>
</feature>
<dbReference type="PANTHER" id="PTHR11638">
    <property type="entry name" value="ATP-DEPENDENT CLP PROTEASE"/>
    <property type="match status" value="1"/>
</dbReference>
<dbReference type="SMART" id="SM01086">
    <property type="entry name" value="ClpB_D2-small"/>
    <property type="match status" value="1"/>
</dbReference>
<dbReference type="InterPro" id="IPR027417">
    <property type="entry name" value="P-loop_NTPase"/>
</dbReference>
<evidence type="ECO:0000256" key="2">
    <source>
        <dbReference type="ARBA" id="ARBA00022840"/>
    </source>
</evidence>